<dbReference type="RefSeq" id="WP_003979690.1">
    <property type="nucleotide sequence ID" value="NZ_CP043497.1"/>
</dbReference>
<dbReference type="GeneID" id="66854783"/>
<dbReference type="Pfam" id="PF04314">
    <property type="entry name" value="PCuAC"/>
    <property type="match status" value="1"/>
</dbReference>
<evidence type="ECO:0000313" key="2">
    <source>
        <dbReference type="Proteomes" id="UP000829494"/>
    </source>
</evidence>
<keyword evidence="2" id="KW-1185">Reference proteome</keyword>
<dbReference type="SUPFAM" id="SSF110087">
    <property type="entry name" value="DR1885-like metal-binding protein"/>
    <property type="match status" value="1"/>
</dbReference>
<accession>A0ABY3Z6Z2</accession>
<dbReference type="PANTHER" id="PTHR36302">
    <property type="entry name" value="BLR7088 PROTEIN"/>
    <property type="match status" value="1"/>
</dbReference>
<dbReference type="InterPro" id="IPR007410">
    <property type="entry name" value="LpqE-like"/>
</dbReference>
<protein>
    <recommendedName>
        <fullName evidence="3">Copper chaperone PCu(A)C</fullName>
    </recommendedName>
</protein>
<dbReference type="PANTHER" id="PTHR36302:SF1">
    <property type="entry name" value="COPPER CHAPERONE PCU(A)C"/>
    <property type="match status" value="1"/>
</dbReference>
<dbReference type="InterPro" id="IPR036182">
    <property type="entry name" value="PCuAC_sf"/>
</dbReference>
<evidence type="ECO:0000313" key="1">
    <source>
        <dbReference type="EMBL" id="UNZ06080.1"/>
    </source>
</evidence>
<dbReference type="InterPro" id="IPR058248">
    <property type="entry name" value="Lxx211020-like"/>
</dbReference>
<dbReference type="EMBL" id="CP094298">
    <property type="protein sequence ID" value="UNZ06080.1"/>
    <property type="molecule type" value="Genomic_DNA"/>
</dbReference>
<dbReference type="Proteomes" id="UP000829494">
    <property type="component" value="Chromosome"/>
</dbReference>
<evidence type="ECO:0008006" key="3">
    <source>
        <dbReference type="Google" id="ProtNLM"/>
    </source>
</evidence>
<reference evidence="1 2" key="1">
    <citation type="submission" date="2022-03" db="EMBL/GenBank/DDBJ databases">
        <title>Complete genome of Streptomyces rimosus ssp. rimosus R7 (=ATCC 10970).</title>
        <authorList>
            <person name="Beganovic S."/>
            <person name="Ruckert C."/>
            <person name="Busche T."/>
            <person name="Kalinowski J."/>
            <person name="Wittmann C."/>
        </authorList>
    </citation>
    <scope>NUCLEOTIDE SEQUENCE [LARGE SCALE GENOMIC DNA]</scope>
    <source>
        <strain evidence="1 2">R7</strain>
    </source>
</reference>
<sequence length="163" mass="16634">MITSAARTALRSAAAPLLAGVLTLGCLTAWTLAGNAGTPAEVRVTEGRILVPSNTEATAAFFTISNTGTTADELTGVTGPAGHRAMVGRDVEVAPGAHRMEMAGAIGVPARGALRMAPTDLDVMVSPPPRLAPGDRVVFTLHFRDSGAVEAEAVAVRPGRLEP</sequence>
<dbReference type="Gene3D" id="2.60.40.1890">
    <property type="entry name" value="PCu(A)C copper chaperone"/>
    <property type="match status" value="1"/>
</dbReference>
<proteinExistence type="predicted"/>
<gene>
    <name evidence="1" type="ORF">SRIMR7_28430</name>
</gene>
<organism evidence="1 2">
    <name type="scientific">Streptomyces rimosus subsp. rimosus</name>
    <dbReference type="NCBI Taxonomy" id="132474"/>
    <lineage>
        <taxon>Bacteria</taxon>
        <taxon>Bacillati</taxon>
        <taxon>Actinomycetota</taxon>
        <taxon>Actinomycetes</taxon>
        <taxon>Kitasatosporales</taxon>
        <taxon>Streptomycetaceae</taxon>
        <taxon>Streptomyces</taxon>
    </lineage>
</organism>
<dbReference type="PROSITE" id="PS51257">
    <property type="entry name" value="PROKAR_LIPOPROTEIN"/>
    <property type="match status" value="1"/>
</dbReference>
<name>A0ABY3Z6Z2_STRRM</name>